<protein>
    <submittedName>
        <fullName evidence="1">Uncharacterized protein</fullName>
    </submittedName>
</protein>
<evidence type="ECO:0000313" key="1">
    <source>
        <dbReference type="EMBL" id="KAI3406109.2"/>
    </source>
</evidence>
<dbReference type="InterPro" id="IPR025638">
    <property type="entry name" value="DUF4336"/>
</dbReference>
<proteinExistence type="predicted"/>
<comment type="caution">
    <text evidence="1">The sequence shown here is derived from an EMBL/GenBank/DDBJ whole genome shotgun (WGS) entry which is preliminary data.</text>
</comment>
<evidence type="ECO:0000313" key="2">
    <source>
        <dbReference type="Proteomes" id="UP001202479"/>
    </source>
</evidence>
<dbReference type="Proteomes" id="UP001202479">
    <property type="component" value="Unassembled WGS sequence"/>
</dbReference>
<accession>A0AAI9T018</accession>
<dbReference type="EMBL" id="JAHUZD010000025">
    <property type="protein sequence ID" value="KAI3406109.2"/>
    <property type="molecule type" value="Genomic_DNA"/>
</dbReference>
<gene>
    <name evidence="1" type="ORF">KGF56_000950</name>
</gene>
<dbReference type="GeneID" id="73378567"/>
<keyword evidence="2" id="KW-1185">Reference proteome</keyword>
<dbReference type="PANTHER" id="PTHR33835:SF1">
    <property type="entry name" value="METALLO-BETA-LACTAMASE DOMAIN-CONTAINING PROTEIN"/>
    <property type="match status" value="1"/>
</dbReference>
<name>A0AAI9T018_9ASCO</name>
<dbReference type="PANTHER" id="PTHR33835">
    <property type="entry name" value="YALI0C07656P"/>
    <property type="match status" value="1"/>
</dbReference>
<organism evidence="1 2">
    <name type="scientific">Candida oxycetoniae</name>
    <dbReference type="NCBI Taxonomy" id="497107"/>
    <lineage>
        <taxon>Eukaryota</taxon>
        <taxon>Fungi</taxon>
        <taxon>Dikarya</taxon>
        <taxon>Ascomycota</taxon>
        <taxon>Saccharomycotina</taxon>
        <taxon>Pichiomycetes</taxon>
        <taxon>Debaryomycetaceae</taxon>
        <taxon>Candida/Lodderomyces clade</taxon>
        <taxon>Candida</taxon>
    </lineage>
</organism>
<sequence>MGYPSNFKVVTRLLTENTLLASSAFTRFDKVNFGNRMAVFKIISTTDSLPKIILWSPLPYTPQVIDILKNFTGVSTEADLQVNYVIVPDREHNLAAGVYKEKFPLAKIIGPENTQNIPLDIEFTKELGHKVISGTALKQLVDDDLIVENFDFVYLPYHANSELVVYHKPSKTLFEADLLFNLGVDGKLEQFSPETGYPENFNPHQGWSFATRYLQPNSKVGKFLFNRLVNRAKSQPGLNAINTLDFKNIVMCHGNIITENAKQAFENVFIK</sequence>
<dbReference type="AlphaFoldDB" id="A0AAI9T018"/>
<dbReference type="InterPro" id="IPR036866">
    <property type="entry name" value="RibonucZ/Hydroxyglut_hydro"/>
</dbReference>
<dbReference type="RefSeq" id="XP_049181854.1">
    <property type="nucleotide sequence ID" value="XM_049326913.1"/>
</dbReference>
<dbReference type="SUPFAM" id="SSF56281">
    <property type="entry name" value="Metallo-hydrolase/oxidoreductase"/>
    <property type="match status" value="1"/>
</dbReference>
<reference evidence="1" key="1">
    <citation type="journal article" date="2022" name="DNA Res.">
        <title>Genome analysis of five recently described species of the CUG-Ser clade uncovers Candida theae as a new hybrid lineage with pathogenic potential in the Candida parapsilosis species complex.</title>
        <authorList>
            <person name="Mixao V."/>
            <person name="Del Olmo V."/>
            <person name="Hegedusova E."/>
            <person name="Saus E."/>
            <person name="Pryszcz L."/>
            <person name="Cillingova A."/>
            <person name="Nosek J."/>
            <person name="Gabaldon T."/>
        </authorList>
    </citation>
    <scope>NUCLEOTIDE SEQUENCE</scope>
    <source>
        <strain evidence="1">CBS 10844</strain>
    </source>
</reference>